<protein>
    <submittedName>
        <fullName evidence="2">Uncharacterized protein</fullName>
    </submittedName>
</protein>
<evidence type="ECO:0000256" key="1">
    <source>
        <dbReference type="SAM" id="Phobius"/>
    </source>
</evidence>
<name>A0A2A3YTP5_BREAU</name>
<dbReference type="AlphaFoldDB" id="A0A2A3YTP5"/>
<keyword evidence="1" id="KW-1133">Transmembrane helix</keyword>
<keyword evidence="1" id="KW-0472">Membrane</keyword>
<proteinExistence type="predicted"/>
<feature type="transmembrane region" description="Helical" evidence="1">
    <location>
        <begin position="33"/>
        <end position="55"/>
    </location>
</feature>
<comment type="caution">
    <text evidence="2">The sequence shown here is derived from an EMBL/GenBank/DDBJ whole genome shotgun (WGS) entry which is preliminary data.</text>
</comment>
<dbReference type="Proteomes" id="UP000218620">
    <property type="component" value="Unassembled WGS sequence"/>
</dbReference>
<sequence length="148" mass="15497">MSSDRLSVVLIFAGLFALLAGFVTGLAVFSTMWILLGFGVALTLIATSFIISVLNQRPWEARGRDQLRRLNTIGSALLLAGLTCAAVVGIAISGFIVLVDGTTLQSSPAQDALVWVGVIATVLGVVGFVCAAVVKFGIRFIRTPSSRS</sequence>
<gene>
    <name evidence="2" type="ORF">CIK65_11380</name>
</gene>
<dbReference type="EMBL" id="NRGQ01000016">
    <property type="protein sequence ID" value="PCC42638.1"/>
    <property type="molecule type" value="Genomic_DNA"/>
</dbReference>
<feature type="transmembrane region" description="Helical" evidence="1">
    <location>
        <begin position="112"/>
        <end position="138"/>
    </location>
</feature>
<accession>A0A2A3YTP5</accession>
<keyword evidence="1" id="KW-0812">Transmembrane</keyword>
<feature type="transmembrane region" description="Helical" evidence="1">
    <location>
        <begin position="76"/>
        <end position="100"/>
    </location>
</feature>
<organism evidence="2 3">
    <name type="scientific">Brevibacterium aurantiacum</name>
    <dbReference type="NCBI Taxonomy" id="273384"/>
    <lineage>
        <taxon>Bacteria</taxon>
        <taxon>Bacillati</taxon>
        <taxon>Actinomycetota</taxon>
        <taxon>Actinomycetes</taxon>
        <taxon>Micrococcales</taxon>
        <taxon>Brevibacteriaceae</taxon>
        <taxon>Brevibacterium</taxon>
    </lineage>
</organism>
<reference evidence="2 3" key="1">
    <citation type="journal article" date="2017" name="Elife">
        <title>Extensive horizontal gene transfer in cheese-associated bacteria.</title>
        <authorList>
            <person name="Bonham K.S."/>
            <person name="Wolfe B.E."/>
            <person name="Dutton R.J."/>
        </authorList>
    </citation>
    <scope>NUCLEOTIDE SEQUENCE [LARGE SCALE GENOMIC DNA]</scope>
    <source>
        <strain evidence="2 3">962_8</strain>
    </source>
</reference>
<evidence type="ECO:0000313" key="2">
    <source>
        <dbReference type="EMBL" id="PCC42638.1"/>
    </source>
</evidence>
<feature type="transmembrane region" description="Helical" evidence="1">
    <location>
        <begin position="7"/>
        <end position="27"/>
    </location>
</feature>
<evidence type="ECO:0000313" key="3">
    <source>
        <dbReference type="Proteomes" id="UP000218620"/>
    </source>
</evidence>